<evidence type="ECO:0000256" key="1">
    <source>
        <dbReference type="SAM" id="MobiDB-lite"/>
    </source>
</evidence>
<dbReference type="OrthoDB" id="427280at2759"/>
<evidence type="ECO:0000313" key="4">
    <source>
        <dbReference type="EMBL" id="PPQ95973.1"/>
    </source>
</evidence>
<dbReference type="GO" id="GO:0015035">
    <property type="term" value="F:protein-disulfide reductase activity"/>
    <property type="evidence" value="ECO:0007669"/>
    <property type="project" value="TreeGrafter"/>
</dbReference>
<evidence type="ECO:0000256" key="2">
    <source>
        <dbReference type="SAM" id="SignalP"/>
    </source>
</evidence>
<feature type="chain" id="PRO_5019171150" description="Thioredoxin domain-containing protein" evidence="2">
    <location>
        <begin position="22"/>
        <end position="361"/>
    </location>
</feature>
<dbReference type="PANTHER" id="PTHR45815:SF3">
    <property type="entry name" value="PROTEIN DISULFIDE-ISOMERASE A6"/>
    <property type="match status" value="1"/>
</dbReference>
<evidence type="ECO:0000313" key="5">
    <source>
        <dbReference type="Proteomes" id="UP000284706"/>
    </source>
</evidence>
<feature type="compositionally biased region" description="Low complexity" evidence="1">
    <location>
        <begin position="334"/>
        <end position="361"/>
    </location>
</feature>
<proteinExistence type="predicted"/>
<dbReference type="Gene3D" id="3.40.30.10">
    <property type="entry name" value="Glutaredoxin"/>
    <property type="match status" value="1"/>
</dbReference>
<feature type="domain" description="Thioredoxin" evidence="3">
    <location>
        <begin position="9"/>
        <end position="247"/>
    </location>
</feature>
<dbReference type="InterPro" id="IPR013766">
    <property type="entry name" value="Thioredoxin_domain"/>
</dbReference>
<keyword evidence="2" id="KW-0732">Signal</keyword>
<dbReference type="GO" id="GO:0034976">
    <property type="term" value="P:response to endoplasmic reticulum stress"/>
    <property type="evidence" value="ECO:0007669"/>
    <property type="project" value="TreeGrafter"/>
</dbReference>
<name>A0A409XZ33_9AGAR</name>
<comment type="caution">
    <text evidence="4">The sequence shown here is derived from an EMBL/GenBank/DDBJ whole genome shotgun (WGS) entry which is preliminary data.</text>
</comment>
<keyword evidence="5" id="KW-1185">Reference proteome</keyword>
<organism evidence="4 5">
    <name type="scientific">Gymnopilus dilepis</name>
    <dbReference type="NCBI Taxonomy" id="231916"/>
    <lineage>
        <taxon>Eukaryota</taxon>
        <taxon>Fungi</taxon>
        <taxon>Dikarya</taxon>
        <taxon>Basidiomycota</taxon>
        <taxon>Agaricomycotina</taxon>
        <taxon>Agaricomycetes</taxon>
        <taxon>Agaricomycetidae</taxon>
        <taxon>Agaricales</taxon>
        <taxon>Agaricineae</taxon>
        <taxon>Hymenogastraceae</taxon>
        <taxon>Gymnopilus</taxon>
    </lineage>
</organism>
<dbReference type="FunCoup" id="A0A409XZ33">
    <property type="interactions" value="84"/>
</dbReference>
<dbReference type="PROSITE" id="PS51352">
    <property type="entry name" value="THIOREDOXIN_2"/>
    <property type="match status" value="1"/>
</dbReference>
<dbReference type="InParanoid" id="A0A409XZ33"/>
<sequence>MLTSSIITLATLALAPSLVSAGMFPKDSLVKPLDVKTFKQALKANETAMVAFVAPWCGHCQKMVPEYSKAALGLHPLVPVYAVNCHAEKNKRLCAEQGVQGFPTVKLFPRGLSQPPKLFDGAERSASALFYFATRGIPKSYEKIYQQEDIEPWLIQYKHKHRALLLNKDKKVPLLWQVLANKYSHTDLAFASHRDRKGRTSIAMGLEEGGPKDSKVLLYPAGSDTYTIYSGINKMDSLSKFFDSVLEGTANLTQLVEQAQSEIYEPDQREIEIEEQQEAQRIALLHGGFTDLIDFEKALKNGGANFHDSNGFGGIGNIPDQFKKQAPKTASSEAPSMSAGTAPTTTPPRAKSTAAPQKDEL</sequence>
<protein>
    <recommendedName>
        <fullName evidence="3">Thioredoxin domain-containing protein</fullName>
    </recommendedName>
</protein>
<dbReference type="EMBL" id="NHYE01001402">
    <property type="protein sequence ID" value="PPQ95973.1"/>
    <property type="molecule type" value="Genomic_DNA"/>
</dbReference>
<dbReference type="PANTHER" id="PTHR45815">
    <property type="entry name" value="PROTEIN DISULFIDE-ISOMERASE A6"/>
    <property type="match status" value="1"/>
</dbReference>
<accession>A0A409XZ33</accession>
<dbReference type="Pfam" id="PF00085">
    <property type="entry name" value="Thioredoxin"/>
    <property type="match status" value="1"/>
</dbReference>
<feature type="signal peptide" evidence="2">
    <location>
        <begin position="1"/>
        <end position="21"/>
    </location>
</feature>
<evidence type="ECO:0000259" key="3">
    <source>
        <dbReference type="PROSITE" id="PS51352"/>
    </source>
</evidence>
<dbReference type="STRING" id="231916.A0A409XZ33"/>
<dbReference type="PRINTS" id="PR00421">
    <property type="entry name" value="THIOREDOXIN"/>
</dbReference>
<dbReference type="SUPFAM" id="SSF52833">
    <property type="entry name" value="Thioredoxin-like"/>
    <property type="match status" value="1"/>
</dbReference>
<dbReference type="GO" id="GO:0005788">
    <property type="term" value="C:endoplasmic reticulum lumen"/>
    <property type="evidence" value="ECO:0007669"/>
    <property type="project" value="TreeGrafter"/>
</dbReference>
<gene>
    <name evidence="4" type="ORF">CVT26_016189</name>
</gene>
<reference evidence="4 5" key="1">
    <citation type="journal article" date="2018" name="Evol. Lett.">
        <title>Horizontal gene cluster transfer increased hallucinogenic mushroom diversity.</title>
        <authorList>
            <person name="Reynolds H.T."/>
            <person name="Vijayakumar V."/>
            <person name="Gluck-Thaler E."/>
            <person name="Korotkin H.B."/>
            <person name="Matheny P.B."/>
            <person name="Slot J.C."/>
        </authorList>
    </citation>
    <scope>NUCLEOTIDE SEQUENCE [LARGE SCALE GENOMIC DNA]</scope>
    <source>
        <strain evidence="4 5">SRW20</strain>
    </source>
</reference>
<dbReference type="AlphaFoldDB" id="A0A409XZ33"/>
<dbReference type="Proteomes" id="UP000284706">
    <property type="component" value="Unassembled WGS sequence"/>
</dbReference>
<feature type="region of interest" description="Disordered" evidence="1">
    <location>
        <begin position="316"/>
        <end position="361"/>
    </location>
</feature>
<dbReference type="InterPro" id="IPR036249">
    <property type="entry name" value="Thioredoxin-like_sf"/>
</dbReference>